<organism evidence="2 3">
    <name type="scientific">Exophiala spinifera</name>
    <dbReference type="NCBI Taxonomy" id="91928"/>
    <lineage>
        <taxon>Eukaryota</taxon>
        <taxon>Fungi</taxon>
        <taxon>Dikarya</taxon>
        <taxon>Ascomycota</taxon>
        <taxon>Pezizomycotina</taxon>
        <taxon>Eurotiomycetes</taxon>
        <taxon>Chaetothyriomycetidae</taxon>
        <taxon>Chaetothyriales</taxon>
        <taxon>Herpotrichiellaceae</taxon>
        <taxon>Exophiala</taxon>
    </lineage>
</organism>
<dbReference type="RefSeq" id="XP_016240452.1">
    <property type="nucleotide sequence ID" value="XM_016375176.1"/>
</dbReference>
<dbReference type="GeneID" id="27327894"/>
<dbReference type="Proteomes" id="UP000053328">
    <property type="component" value="Unassembled WGS sequence"/>
</dbReference>
<accession>A0A0D1YY71</accession>
<reference evidence="2 3" key="1">
    <citation type="submission" date="2015-01" db="EMBL/GenBank/DDBJ databases">
        <title>The Genome Sequence of Exophiala spinifera CBS89968.</title>
        <authorList>
            <consortium name="The Broad Institute Genomics Platform"/>
            <person name="Cuomo C."/>
            <person name="de Hoog S."/>
            <person name="Gorbushina A."/>
            <person name="Stielow B."/>
            <person name="Teixiera M."/>
            <person name="Abouelleil A."/>
            <person name="Chapman S.B."/>
            <person name="Priest M."/>
            <person name="Young S.K."/>
            <person name="Wortman J."/>
            <person name="Nusbaum C."/>
            <person name="Birren B."/>
        </authorList>
    </citation>
    <scope>NUCLEOTIDE SEQUENCE [LARGE SCALE GENOMIC DNA]</scope>
    <source>
        <strain evidence="2 3">CBS 89968</strain>
    </source>
</reference>
<feature type="region of interest" description="Disordered" evidence="1">
    <location>
        <begin position="416"/>
        <end position="504"/>
    </location>
</feature>
<feature type="compositionally biased region" description="Low complexity" evidence="1">
    <location>
        <begin position="38"/>
        <end position="63"/>
    </location>
</feature>
<dbReference type="VEuPathDB" id="FungiDB:PV08_00811"/>
<protein>
    <submittedName>
        <fullName evidence="2">Uncharacterized protein</fullName>
    </submittedName>
</protein>
<proteinExistence type="predicted"/>
<sequence length="504" mass="56118">MSHQFPSVLPWVESNFEDVQAINDAFKMHHLDHASPSALSVTASSPPSTSSTSAAPAGASPLPVDTPKVLPSPDIEMATGPSRRKTRALQMDQSPWTMIEASQEPNADELHPDLDRTNIIHLSRILALMQCGWTITRGRGPRNHDFCLWCRGPLTDHTELLVHSCDAGGNTKCNNAWPASCFMTNFLNHELKHNGAGRKSISCPMCRGLIIRTKITLVSPSAQTSDFEPPEKNKAYPALIRIMFFSTENALQEAQTNTKRVFVMERSEVAKLAKLGRNKVLFKCLDAMMHFKRCNEHLFDSWLAIDCGDNEYRLTPLIHRAKDEPDPYSGTITACRQNCVTAEKLEEEASNNGGLVKVVATFRPDFAEEIKQMVTAGREELSNFLTQWMTQEPNVDVRESQLKAYSTSLKDIFNIVDPSHSPPRPKFLSDLQPGFHFPPDMQPGGNGQTPQDQDLDEEAVASTGMSTEDSDEDEDEDEDDDVEESQEAEEGDDGEEGHGNWDMM</sequence>
<dbReference type="OrthoDB" id="4119879at2759"/>
<dbReference type="HOGENOM" id="CLU_540822_0_0_1"/>
<keyword evidence="3" id="KW-1185">Reference proteome</keyword>
<dbReference type="AlphaFoldDB" id="A0A0D1YY71"/>
<dbReference type="EMBL" id="KN847492">
    <property type="protein sequence ID" value="KIW20236.1"/>
    <property type="molecule type" value="Genomic_DNA"/>
</dbReference>
<feature type="compositionally biased region" description="Acidic residues" evidence="1">
    <location>
        <begin position="468"/>
        <end position="495"/>
    </location>
</feature>
<name>A0A0D1YY71_9EURO</name>
<evidence type="ECO:0000313" key="2">
    <source>
        <dbReference type="EMBL" id="KIW20236.1"/>
    </source>
</evidence>
<evidence type="ECO:0000256" key="1">
    <source>
        <dbReference type="SAM" id="MobiDB-lite"/>
    </source>
</evidence>
<feature type="region of interest" description="Disordered" evidence="1">
    <location>
        <begin position="38"/>
        <end position="87"/>
    </location>
</feature>
<evidence type="ECO:0000313" key="3">
    <source>
        <dbReference type="Proteomes" id="UP000053328"/>
    </source>
</evidence>
<gene>
    <name evidence="2" type="ORF">PV08_00811</name>
</gene>